<evidence type="ECO:0000313" key="6">
    <source>
        <dbReference type="EMBL" id="WZP16326.1"/>
    </source>
</evidence>
<feature type="domain" description="Peptidase M20 dimerisation" evidence="5">
    <location>
        <begin position="186"/>
        <end position="280"/>
    </location>
</feature>
<dbReference type="InterPro" id="IPR011650">
    <property type="entry name" value="Peptidase_M20_dimer"/>
</dbReference>
<dbReference type="PIRSF" id="PIRSF037238">
    <property type="entry name" value="Carboxypeptidase_G2"/>
    <property type="match status" value="1"/>
</dbReference>
<comment type="cofactor">
    <cofactor evidence="1">
        <name>Zn(2+)</name>
        <dbReference type="ChEBI" id="CHEBI:29105"/>
    </cofactor>
</comment>
<gene>
    <name evidence="6" type="ORF">AAE021_01660</name>
</gene>
<dbReference type="InterPro" id="IPR001261">
    <property type="entry name" value="ArgE/DapE_CS"/>
</dbReference>
<dbReference type="InterPro" id="IPR036264">
    <property type="entry name" value="Bact_exopeptidase_dim_dom"/>
</dbReference>
<dbReference type="EMBL" id="CP151657">
    <property type="protein sequence ID" value="WZP16326.1"/>
    <property type="molecule type" value="Genomic_DNA"/>
</dbReference>
<accession>A0ABZ2ZXD1</accession>
<dbReference type="SUPFAM" id="SSF53187">
    <property type="entry name" value="Zn-dependent exopeptidases"/>
    <property type="match status" value="1"/>
</dbReference>
<evidence type="ECO:0000256" key="4">
    <source>
        <dbReference type="ARBA" id="ARBA00022833"/>
    </source>
</evidence>
<keyword evidence="7" id="KW-1185">Reference proteome</keyword>
<dbReference type="Pfam" id="PF01546">
    <property type="entry name" value="Peptidase_M20"/>
    <property type="match status" value="1"/>
</dbReference>
<dbReference type="Proteomes" id="UP001448858">
    <property type="component" value="Chromosome"/>
</dbReference>
<evidence type="ECO:0000256" key="3">
    <source>
        <dbReference type="ARBA" id="ARBA00022801"/>
    </source>
</evidence>
<dbReference type="Pfam" id="PF07687">
    <property type="entry name" value="M20_dimer"/>
    <property type="match status" value="1"/>
</dbReference>
<protein>
    <submittedName>
        <fullName evidence="6">M20 family metallopeptidase</fullName>
    </submittedName>
</protein>
<dbReference type="CDD" id="cd03885">
    <property type="entry name" value="M20_CPDG2"/>
    <property type="match status" value="1"/>
</dbReference>
<sequence length="390" mass="40089">MNTTLDTARVRLPEIIGDIASLVETETYSRDRSGLDNGLECVRKLLTLRLGAPAEEQLEDDGVLGPTLKVTYPGSGPGRVLILAHYDTVWPTGTLAGWPLTEGTDPSGRATLSGPGIFDMKTGLVQGIWALKLLTDAGNPRPTVTFLFNGDEEIGSIASRAAIEKAAQDADAVLVLEATAGGAVKTGRKGVGIFTVTATGVEAHAGLDPAAGASAIHALAEFVTAAVGVADLSRGTSINVGLIEGGSGSNVAAGHAKATIDIRVETAAEMERVDRELDAIRISDDRVSLQIEHFWNRPPMTADPGDPLLALVRGAALALGHELEDASVGGASDANFVAALGVPVLCGMGAVGSGAHARGEYIHPDAVPLYTALTADALSRLVNGLPPLHG</sequence>
<dbReference type="RefSeq" id="WP_342023943.1">
    <property type="nucleotide sequence ID" value="NZ_CP151657.1"/>
</dbReference>
<dbReference type="InterPro" id="IPR017150">
    <property type="entry name" value="Pept_M20_glutamate_carboxypep"/>
</dbReference>
<dbReference type="PANTHER" id="PTHR43808">
    <property type="entry name" value="ACETYLORNITHINE DEACETYLASE"/>
    <property type="match status" value="1"/>
</dbReference>
<evidence type="ECO:0000256" key="1">
    <source>
        <dbReference type="ARBA" id="ARBA00001947"/>
    </source>
</evidence>
<keyword evidence="4" id="KW-0862">Zinc</keyword>
<keyword evidence="3" id="KW-0378">Hydrolase</keyword>
<name>A0ABZ2ZXD1_9MICC</name>
<dbReference type="Gene3D" id="3.40.630.10">
    <property type="entry name" value="Zn peptidases"/>
    <property type="match status" value="1"/>
</dbReference>
<dbReference type="SUPFAM" id="SSF55031">
    <property type="entry name" value="Bacterial exopeptidase dimerisation domain"/>
    <property type="match status" value="1"/>
</dbReference>
<keyword evidence="2" id="KW-0479">Metal-binding</keyword>
<dbReference type="InterPro" id="IPR050072">
    <property type="entry name" value="Peptidase_M20A"/>
</dbReference>
<reference evidence="6 7" key="1">
    <citation type="submission" date="2024-04" db="EMBL/GenBank/DDBJ databases">
        <title>Arthrobacter sp. from Plains bison fecal sample.</title>
        <authorList>
            <person name="Ruzzini A."/>
        </authorList>
    </citation>
    <scope>NUCLEOTIDE SEQUENCE [LARGE SCALE GENOMIC DNA]</scope>
    <source>
        <strain evidence="6 7">EINP1</strain>
    </source>
</reference>
<organism evidence="6 7">
    <name type="scientific">Arthrobacter citreus</name>
    <dbReference type="NCBI Taxonomy" id="1670"/>
    <lineage>
        <taxon>Bacteria</taxon>
        <taxon>Bacillati</taxon>
        <taxon>Actinomycetota</taxon>
        <taxon>Actinomycetes</taxon>
        <taxon>Micrococcales</taxon>
        <taxon>Micrococcaceae</taxon>
        <taxon>Arthrobacter</taxon>
    </lineage>
</organism>
<evidence type="ECO:0000313" key="7">
    <source>
        <dbReference type="Proteomes" id="UP001448858"/>
    </source>
</evidence>
<evidence type="ECO:0000259" key="5">
    <source>
        <dbReference type="Pfam" id="PF07687"/>
    </source>
</evidence>
<dbReference type="PANTHER" id="PTHR43808:SF9">
    <property type="entry name" value="BLL0789 PROTEIN"/>
    <property type="match status" value="1"/>
</dbReference>
<proteinExistence type="predicted"/>
<evidence type="ECO:0000256" key="2">
    <source>
        <dbReference type="ARBA" id="ARBA00022723"/>
    </source>
</evidence>
<dbReference type="PROSITE" id="PS00758">
    <property type="entry name" value="ARGE_DAPE_CPG2_1"/>
    <property type="match status" value="1"/>
</dbReference>
<dbReference type="InterPro" id="IPR002933">
    <property type="entry name" value="Peptidase_M20"/>
</dbReference>
<dbReference type="Gene3D" id="3.30.70.360">
    <property type="match status" value="1"/>
</dbReference>